<dbReference type="Gene3D" id="2.60.40.4270">
    <property type="entry name" value="Listeria-Bacteroides repeat domain"/>
    <property type="match status" value="1"/>
</dbReference>
<dbReference type="InterPro" id="IPR044060">
    <property type="entry name" value="Bacterial_rp_domain"/>
</dbReference>
<reference evidence="5 6" key="1">
    <citation type="submission" date="2018-09" db="EMBL/GenBank/DDBJ databases">
        <title>Cohnella cavernae sp. nov., isolated from a karst cave.</title>
        <authorList>
            <person name="Zhu H."/>
        </authorList>
    </citation>
    <scope>NUCLEOTIDE SEQUENCE [LARGE SCALE GENOMIC DNA]</scope>
    <source>
        <strain evidence="5 6">K2E09-144</strain>
    </source>
</reference>
<dbReference type="Pfam" id="PF00395">
    <property type="entry name" value="SLH"/>
    <property type="match status" value="3"/>
</dbReference>
<dbReference type="PROSITE" id="PS51272">
    <property type="entry name" value="SLH"/>
    <property type="match status" value="3"/>
</dbReference>
<evidence type="ECO:0000259" key="4">
    <source>
        <dbReference type="PROSITE" id="PS51272"/>
    </source>
</evidence>
<evidence type="ECO:0000313" key="5">
    <source>
        <dbReference type="EMBL" id="RIE05064.1"/>
    </source>
</evidence>
<feature type="domain" description="SLH" evidence="4">
    <location>
        <begin position="1794"/>
        <end position="1852"/>
    </location>
</feature>
<feature type="domain" description="SLH" evidence="4">
    <location>
        <begin position="1921"/>
        <end position="1984"/>
    </location>
</feature>
<dbReference type="InterPro" id="IPR001119">
    <property type="entry name" value="SLH_dom"/>
</dbReference>
<feature type="signal peptide" evidence="3">
    <location>
        <begin position="1"/>
        <end position="31"/>
    </location>
</feature>
<dbReference type="Proteomes" id="UP000266340">
    <property type="component" value="Unassembled WGS sequence"/>
</dbReference>
<evidence type="ECO:0000256" key="2">
    <source>
        <dbReference type="SAM" id="MobiDB-lite"/>
    </source>
</evidence>
<dbReference type="InterPro" id="IPR013378">
    <property type="entry name" value="InlB-like_B-rpt"/>
</dbReference>
<feature type="chain" id="PRO_5017320779" evidence="3">
    <location>
        <begin position="32"/>
        <end position="1987"/>
    </location>
</feature>
<evidence type="ECO:0000256" key="1">
    <source>
        <dbReference type="ARBA" id="ARBA00004196"/>
    </source>
</evidence>
<feature type="domain" description="SLH" evidence="4">
    <location>
        <begin position="1855"/>
        <end position="1918"/>
    </location>
</feature>
<dbReference type="Pfam" id="PF18998">
    <property type="entry name" value="Flg_new_2"/>
    <property type="match status" value="1"/>
</dbReference>
<dbReference type="EMBL" id="QXJM01000016">
    <property type="protein sequence ID" value="RIE05064.1"/>
    <property type="molecule type" value="Genomic_DNA"/>
</dbReference>
<sequence length="1987" mass="205682">MKKIRKRISSLLLSVCMVLPMLPVLPTMAFAAGEEFSLPTGQTYYFDLSGEADHIGTINTAVPDATLHYVPFTYVGTINAYSLDSSSSDHSSASETATASNRNLFVADYALSHSVSWNTLNGNGLIYGKTYDTNYTLRSLSMGNITGAVGSPTTNEWDRILDKDASLIKNWSIRSFGQDTNTMNWSARVARGGSGGVRYALGIQVNTINAGYGFRPALEVLNAGTLGANGLTAVTLHLGGGSFDSKPSIQVVSAGGHFTAPSGTGLTPPTGKILDEWNTAADGSGTSYEAGASVPNTVTTLYARWGTTPGGTYYFDLSSEAGDIGTVNAAVPDPTLHYVPFTYAGKINAYSLDSTSSGIMNSSVAAVASNRSLFVADYVVSHSVSWSTLHTNGLIFGKTFDTNYTLRSLSGGSDNSSGITPTANEWDQILGKNAAWIKGQSIYSWTQDTFAYSGTARIVRGPSFSPALGTTENTNIGWRPALEVRNAGTLWPNGVKDVTLDLGDGSVNGENRIHIVSAGDHFTAPSGTGLTPPADMTFDKWQKTGDASTTYIAGQTVAYTDGLGLTALWEYITAPEATPTIAIDYADEQLTGFMGSGSYTIDGTPIAPVSGKLDVAGYIGTAIAIVKKGNGTTTVDSEAQDLVVPARPATPTSVGVNPTTISGTGKITGATAALEYKASAGAWTDVTGTEIDGLAAGTYYIRVKATATSFQSAEQTITITALTPGAEAMPTIEIDYADEQLTGFMGSGSYTIDGTPVAPVSGKLDVASYLGTTIAIVKKGNGTTTVDSEAQDLVVPARPATPTSVGVNPTIIGGTGKITGVTVTMEYKASAGVWTDVTGTEIDGLAAGTYYVRVKATATSFQSAEQTITITALTPGAEATPTIAIDYADEQLTGFMGSGSYTIDGTPIAPVSGKLDVAGYIGTAIAIVKKGNGTTTVDSEAQDLVVPARPATPTSVGVNPTTISGTGKITGATAALEYKASAGAWTDVTGTEIDGLAAGTYYIRVKATATSFQSAEQTITITALTPGAEAMPTIEIDYADEQLTGFMGSGSYTIDGTPVAPVSGKLDVASYLGTTIAIVKKGNGTTTVDSEAQDLVVPARPATPTSVGVNPTIIGGTGKITGVTVTMEYKASAGVWTDVTGTEIDGLAAGTYYVRVKATATSFQSAEQTITITALTPGAEATPTIAIDYADEQLTGFMGSGSYTIDGTPIAPVSGKLDVAGYIGTAIAIVKKGNGTTTVDSEAQDLVVPARPATPTSVGVNPTTISGTGKITGATAALEYKASAGAWTDVTGTEIDGLAAGTYYIRVKATATSFQSAEQTITITALTPGAEAMPTIEINYADEQLTGFMGSGSYTIDGTPVAPVSGKLDVASYLGTTIAIVKKGNGTTTVDSEAQDLFVPARPATPTSVGVNPTIIGGTGKITGVTVTMEYKASAGAWTDVTGTEIDGLAAGTYYIRVKATATSFRSVEQIVTLTDPAPVTHYTVTVINGGTGASGSGDYASGDTVSIQAGTRRGYSFNGWTSSDGVTFADASGVATTFAMLAHNVTVTATWSGNGGSGGGSSSTAPSMSITIDKKPSQPTSATTSLNATVDENGNASVTLTESQVKALIDAAKEDAQNKGNTVDGIGIACNIQFGAAGISFSVKLEEGALALLEKEGVKRFAVNTSLVSSTFDQTAIQEMKSQASGDVTITASPVTKLSDAARVLIGSRPVYEITVSYQKNGKTEYVTNFGKGTVTLGFSYKVDLGEKKTVNLYAVYVNKDGKPQILIRSRYDNGKLAFSRNSLSIYGVGYLEPARAYSDTAKHWAKENIDFVVSRGLIAGTSTETFSPNTAITRGDFLMALGKLSGVDMSGYKQSSFTDVSSTNPAMPYIEWAVQNKIVQGVGNNRFSPDSPITREQMAVMMAGFTKVIGYKLPVSRQTITFADGAKISSWAKEAVKAIQQTGVVEGKDNNRFDPAGNATRAEASTILRRFVEFVIDEGTPPLEI</sequence>
<comment type="caution">
    <text evidence="5">The sequence shown here is derived from an EMBL/GenBank/DDBJ whole genome shotgun (WGS) entry which is preliminary data.</text>
</comment>
<proteinExistence type="predicted"/>
<gene>
    <name evidence="5" type="ORF">D3H35_02735</name>
</gene>
<name>A0A398D1K7_9BACL</name>
<dbReference type="PANTHER" id="PTHR43308">
    <property type="entry name" value="OUTER MEMBRANE PROTEIN ALPHA-RELATED"/>
    <property type="match status" value="1"/>
</dbReference>
<accession>A0A398D1K7</accession>
<dbReference type="Pfam" id="PF09479">
    <property type="entry name" value="Flg_new"/>
    <property type="match status" value="1"/>
</dbReference>
<comment type="subcellular location">
    <subcellularLocation>
        <location evidence="1">Cell envelope</location>
    </subcellularLocation>
</comment>
<dbReference type="OrthoDB" id="2480046at2"/>
<dbReference type="PANTHER" id="PTHR43308:SF5">
    <property type="entry name" value="S-LAYER PROTEIN _ PEPTIDOGLYCAN ENDO-BETA-N-ACETYLGLUCOSAMINIDASE"/>
    <property type="match status" value="1"/>
</dbReference>
<organism evidence="5 6">
    <name type="scientific">Cohnella faecalis</name>
    <dbReference type="NCBI Taxonomy" id="2315694"/>
    <lineage>
        <taxon>Bacteria</taxon>
        <taxon>Bacillati</taxon>
        <taxon>Bacillota</taxon>
        <taxon>Bacilli</taxon>
        <taxon>Bacillales</taxon>
        <taxon>Paenibacillaceae</taxon>
        <taxon>Cohnella</taxon>
    </lineage>
</organism>
<dbReference type="GO" id="GO:0030313">
    <property type="term" value="C:cell envelope"/>
    <property type="evidence" value="ECO:0007669"/>
    <property type="project" value="UniProtKB-SubCell"/>
</dbReference>
<evidence type="ECO:0000256" key="3">
    <source>
        <dbReference type="SAM" id="SignalP"/>
    </source>
</evidence>
<dbReference type="RefSeq" id="WP_119147664.1">
    <property type="nucleotide sequence ID" value="NZ_QXJM01000016.1"/>
</dbReference>
<dbReference type="InterPro" id="IPR042229">
    <property type="entry name" value="Listeria/Bacterioides_rpt_sf"/>
</dbReference>
<protein>
    <submittedName>
        <fullName evidence="5">S-layer homology domain-containing protein</fullName>
    </submittedName>
</protein>
<evidence type="ECO:0000313" key="6">
    <source>
        <dbReference type="Proteomes" id="UP000266340"/>
    </source>
</evidence>
<dbReference type="NCBIfam" id="TIGR02543">
    <property type="entry name" value="List_Bact_rpt"/>
    <property type="match status" value="1"/>
</dbReference>
<keyword evidence="6" id="KW-1185">Reference proteome</keyword>
<keyword evidence="3" id="KW-0732">Signal</keyword>
<dbReference type="InterPro" id="IPR051465">
    <property type="entry name" value="Cell_Envelope_Struct_Comp"/>
</dbReference>
<feature type="region of interest" description="Disordered" evidence="2">
    <location>
        <begin position="1553"/>
        <end position="1583"/>
    </location>
</feature>